<dbReference type="Proteomes" id="UP000724584">
    <property type="component" value="Unassembled WGS sequence"/>
</dbReference>
<dbReference type="EMBL" id="JAGIZQ010000007">
    <property type="protein sequence ID" value="KAH6616983.1"/>
    <property type="molecule type" value="Genomic_DNA"/>
</dbReference>
<keyword evidence="2" id="KW-1185">Reference proteome</keyword>
<evidence type="ECO:0000313" key="2">
    <source>
        <dbReference type="Proteomes" id="UP000724584"/>
    </source>
</evidence>
<reference evidence="1 2" key="1">
    <citation type="journal article" date="2021" name="Nat. Commun.">
        <title>Genetic determinants of endophytism in the Arabidopsis root mycobiome.</title>
        <authorList>
            <person name="Mesny F."/>
            <person name="Miyauchi S."/>
            <person name="Thiergart T."/>
            <person name="Pickel B."/>
            <person name="Atanasova L."/>
            <person name="Karlsson M."/>
            <person name="Huettel B."/>
            <person name="Barry K.W."/>
            <person name="Haridas S."/>
            <person name="Chen C."/>
            <person name="Bauer D."/>
            <person name="Andreopoulos W."/>
            <person name="Pangilinan J."/>
            <person name="LaButti K."/>
            <person name="Riley R."/>
            <person name="Lipzen A."/>
            <person name="Clum A."/>
            <person name="Drula E."/>
            <person name="Henrissat B."/>
            <person name="Kohler A."/>
            <person name="Grigoriev I.V."/>
            <person name="Martin F.M."/>
            <person name="Hacquard S."/>
        </authorList>
    </citation>
    <scope>NUCLEOTIDE SEQUENCE [LARGE SCALE GENOMIC DNA]</scope>
    <source>
        <strain evidence="1 2">MPI-SDFR-AT-0079</strain>
    </source>
</reference>
<name>A0ACB7NYE9_9PEZI</name>
<comment type="caution">
    <text evidence="1">The sequence shown here is derived from an EMBL/GenBank/DDBJ whole genome shotgun (WGS) entry which is preliminary data.</text>
</comment>
<sequence>MPLTKSFSEQSSGPKRPQWQRSRSNPAPRTIVPPPPFPVSTKTKSKLQAFQFETLPNADPEPATSKHTSPPAPERVINAVTPAGRTAWQDLLSKPEAPKDDENLSPGERILWRNDHDSGRPVAMSPLIPRKGRKRARSSSPISSPASKHATPAVGAKKLAQVLKTPRADPAMELWDRFSVPGANTSPSGLTNPLLAQLMVSSSPRPKDGSALGSERPLRKAISCGAHWPKRRKAERVESDLADVAGAKTQPDSKSSMVSALLETVNGEIKSKSTQPKPSPQKRSPLRESPTTQRPIRQSPSRRQHGSSPLAKKSTGVRTGESDAGISFRDKASSDYGDDDFDDETLLGLDASIPVQEDDSTMVVSVEELNHQPEPPPKVADDEFGDFDDDFLDGAEELVAEVEAKHASQNPFHGQQHKSANAWVDDSAYGDDFDDADFDAVDLSATQATAQPFSTNVRTAG</sequence>
<proteinExistence type="predicted"/>
<evidence type="ECO:0000313" key="1">
    <source>
        <dbReference type="EMBL" id="KAH6616983.1"/>
    </source>
</evidence>
<protein>
    <submittedName>
        <fullName evidence="1">Uncharacterized protein</fullName>
    </submittedName>
</protein>
<accession>A0ACB7NYE9</accession>
<gene>
    <name evidence="1" type="ORF">F5144DRAFT_379482</name>
</gene>
<organism evidence="1 2">
    <name type="scientific">Chaetomium tenue</name>
    <dbReference type="NCBI Taxonomy" id="1854479"/>
    <lineage>
        <taxon>Eukaryota</taxon>
        <taxon>Fungi</taxon>
        <taxon>Dikarya</taxon>
        <taxon>Ascomycota</taxon>
        <taxon>Pezizomycotina</taxon>
        <taxon>Sordariomycetes</taxon>
        <taxon>Sordariomycetidae</taxon>
        <taxon>Sordariales</taxon>
        <taxon>Chaetomiaceae</taxon>
        <taxon>Chaetomium</taxon>
    </lineage>
</organism>